<dbReference type="SMART" id="SM00490">
    <property type="entry name" value="HELICc"/>
    <property type="match status" value="1"/>
</dbReference>
<proteinExistence type="inferred from homology"/>
<organism evidence="13 14">
    <name type="scientific">Diplodia seriata</name>
    <dbReference type="NCBI Taxonomy" id="420778"/>
    <lineage>
        <taxon>Eukaryota</taxon>
        <taxon>Fungi</taxon>
        <taxon>Dikarya</taxon>
        <taxon>Ascomycota</taxon>
        <taxon>Pezizomycotina</taxon>
        <taxon>Dothideomycetes</taxon>
        <taxon>Dothideomycetes incertae sedis</taxon>
        <taxon>Botryosphaeriales</taxon>
        <taxon>Botryosphaeriaceae</taxon>
        <taxon>Diplodia</taxon>
    </lineage>
</organism>
<evidence type="ECO:0000256" key="3">
    <source>
        <dbReference type="ARBA" id="ARBA00022786"/>
    </source>
</evidence>
<dbReference type="EC" id="3.6.4.13" evidence="8"/>
<dbReference type="InterPro" id="IPR023313">
    <property type="entry name" value="UBQ-conjugating_AS"/>
</dbReference>
<comment type="function">
    <text evidence="8">RNA helicase.</text>
</comment>
<dbReference type="RefSeq" id="XP_066628313.1">
    <property type="nucleotide sequence ID" value="XM_066781311.1"/>
</dbReference>
<dbReference type="Pfam" id="PF00270">
    <property type="entry name" value="DEAD"/>
    <property type="match status" value="1"/>
</dbReference>
<evidence type="ECO:0000256" key="8">
    <source>
        <dbReference type="RuleBase" id="RU365068"/>
    </source>
</evidence>
<dbReference type="SUPFAM" id="SSF52540">
    <property type="entry name" value="P-loop containing nucleoside triphosphate hydrolases"/>
    <property type="match status" value="1"/>
</dbReference>
<evidence type="ECO:0000256" key="9">
    <source>
        <dbReference type="SAM" id="MobiDB-lite"/>
    </source>
</evidence>
<dbReference type="Gene3D" id="3.40.50.300">
    <property type="entry name" value="P-loop containing nucleotide triphosphate hydrolases"/>
    <property type="match status" value="2"/>
</dbReference>
<comment type="catalytic activity">
    <reaction evidence="8">
        <text>ATP + H2O = ADP + phosphate + H(+)</text>
        <dbReference type="Rhea" id="RHEA:13065"/>
        <dbReference type="ChEBI" id="CHEBI:15377"/>
        <dbReference type="ChEBI" id="CHEBI:15378"/>
        <dbReference type="ChEBI" id="CHEBI:30616"/>
        <dbReference type="ChEBI" id="CHEBI:43474"/>
        <dbReference type="ChEBI" id="CHEBI:456216"/>
        <dbReference type="EC" id="3.6.4.13"/>
    </reaction>
</comment>
<evidence type="ECO:0000256" key="7">
    <source>
        <dbReference type="PROSITE-ProRule" id="PRU10133"/>
    </source>
</evidence>
<dbReference type="InterPro" id="IPR011545">
    <property type="entry name" value="DEAD/DEAH_box_helicase_dom"/>
</dbReference>
<evidence type="ECO:0000256" key="6">
    <source>
        <dbReference type="ARBA" id="ARBA00022884"/>
    </source>
</evidence>
<gene>
    <name evidence="13" type="ORF">SLS55_009917</name>
</gene>
<feature type="region of interest" description="Disordered" evidence="9">
    <location>
        <begin position="576"/>
        <end position="621"/>
    </location>
</feature>
<dbReference type="InterPro" id="IPR001650">
    <property type="entry name" value="Helicase_C-like"/>
</dbReference>
<dbReference type="EMBL" id="JAJVCZ030000011">
    <property type="protein sequence ID" value="KAL0254442.1"/>
    <property type="molecule type" value="Genomic_DNA"/>
</dbReference>
<keyword evidence="2 8" id="KW-0547">Nucleotide-binding</keyword>
<keyword evidence="1" id="KW-0808">Transferase</keyword>
<keyword evidence="14" id="KW-1185">Reference proteome</keyword>
<dbReference type="GeneID" id="92014002"/>
<dbReference type="Pfam" id="PF00179">
    <property type="entry name" value="UQ_con"/>
    <property type="match status" value="1"/>
</dbReference>
<dbReference type="PROSITE" id="PS50127">
    <property type="entry name" value="UBC_2"/>
    <property type="match status" value="1"/>
</dbReference>
<protein>
    <recommendedName>
        <fullName evidence="8">ATP-dependent RNA helicase</fullName>
        <ecNumber evidence="8">3.6.4.13</ecNumber>
    </recommendedName>
</protein>
<comment type="domain">
    <text evidence="8">The Q motif is unique to and characteristic of the DEAD box family of RNA helicases and controls ATP binding and hydrolysis.</text>
</comment>
<dbReference type="SMART" id="SM00212">
    <property type="entry name" value="UBCc"/>
    <property type="match status" value="1"/>
</dbReference>
<keyword evidence="4 8" id="KW-0378">Hydrolase</keyword>
<evidence type="ECO:0000256" key="5">
    <source>
        <dbReference type="ARBA" id="ARBA00022840"/>
    </source>
</evidence>
<keyword evidence="3" id="KW-0833">Ubl conjugation pathway</keyword>
<name>A0ABR3C1D2_9PEZI</name>
<evidence type="ECO:0000256" key="2">
    <source>
        <dbReference type="ARBA" id="ARBA00022741"/>
    </source>
</evidence>
<dbReference type="InterPro" id="IPR000608">
    <property type="entry name" value="UBC"/>
</dbReference>
<reference evidence="13 14" key="1">
    <citation type="submission" date="2024-02" db="EMBL/GenBank/DDBJ databases">
        <title>De novo assembly and annotation of 12 fungi associated with fruit tree decline syndrome in Ontario, Canada.</title>
        <authorList>
            <person name="Sulman M."/>
            <person name="Ellouze W."/>
            <person name="Ilyukhin E."/>
        </authorList>
    </citation>
    <scope>NUCLEOTIDE SEQUENCE [LARGE SCALE GENOMIC DNA]</scope>
    <source>
        <strain evidence="13 14">FDS-637</strain>
    </source>
</reference>
<dbReference type="Gene3D" id="3.10.110.10">
    <property type="entry name" value="Ubiquitin Conjugating Enzyme"/>
    <property type="match status" value="1"/>
</dbReference>
<dbReference type="PROSITE" id="PS51194">
    <property type="entry name" value="HELICASE_CTER"/>
    <property type="match status" value="1"/>
</dbReference>
<dbReference type="PROSITE" id="PS00183">
    <property type="entry name" value="UBC_1"/>
    <property type="match status" value="1"/>
</dbReference>
<dbReference type="InterPro" id="IPR027417">
    <property type="entry name" value="P-loop_NTPase"/>
</dbReference>
<accession>A0ABR3C1D2</accession>
<keyword evidence="5 8" id="KW-0067">ATP-binding</keyword>
<dbReference type="CDD" id="cd18787">
    <property type="entry name" value="SF2_C_DEAD"/>
    <property type="match status" value="1"/>
</dbReference>
<feature type="domain" description="Helicase C-terminal" evidence="12">
    <location>
        <begin position="335"/>
        <end position="503"/>
    </location>
</feature>
<feature type="active site" description="Glycyl thioester intermediate" evidence="7">
    <location>
        <position position="708"/>
    </location>
</feature>
<feature type="compositionally biased region" description="Gly residues" evidence="9">
    <location>
        <begin position="585"/>
        <end position="597"/>
    </location>
</feature>
<dbReference type="SMART" id="SM00487">
    <property type="entry name" value="DEXDc"/>
    <property type="match status" value="1"/>
</dbReference>
<keyword evidence="8" id="KW-0347">Helicase</keyword>
<sequence length="771" mass="85019">MLAPLRRCPASLPRALGAAATTRLALRSTSIASPRALVSSRVAPLLSVRAFQSSVRLAAAHAAATATADSSAASPITQFQELHEKGIIHKNVIDTIVKDMGLVTMTDVQSATLNQALQGTDLSIAQAKTGTGKTLGFLLPMLQNILSKTPELAERPAFGGRGRQRPDIRAIIVSPTRELAEQIAVEARRLTARTSVKVQTAVGGTGKREGMQRIMMDGCHVLVATPGRLNDILGDEYRPIPVENLDYFIYDEADRLLEAGFQEEIREIQKKLPDASVRGRQTLMFSATVPPAVAGLVRRTLKPGFHFVKTVRDDEEPTHARIPQKYVITAGFETQLPALFEILQREADLAKKGEKRPFKAIVYFNSLKETQIAYSALNRIRRAQRNEHALWKGDILIIHSDLTQGARQKTADTFRAADKAVMLSTDVTARGMDFPNVTHVMQMGIPRDPSDYVHRIGRTGRAGKEGEGWLIIPHLHEREVRYKLGNLPLKRDYSLATAEADLDALEKSPEHAQQIIKTMQDGFTRMDEMELEEAFPRMVSANGHTRDKHALIESMGNMATKLWGLERVPNISSRIKTGIGLSGPRSGGGRSGGGFGSKFGSDGSRPGWSSDRNARSSGPIPRSIVVQRLMRDFKRMQTDPPAGVSASPIADNVMTWNAVIIGPADTPFEDGTFRLVMHFEEAYPNKPPGVKFISEMFHPNVYGTGELCLDILQNRWSPTYDVAAILTSIQSLLNDPNTSSPANVEASNLYKDNKREYIKRVRETVEKSWED</sequence>
<dbReference type="InterPro" id="IPR014001">
    <property type="entry name" value="Helicase_ATP-bd"/>
</dbReference>
<comment type="caution">
    <text evidence="13">The sequence shown here is derived from an EMBL/GenBank/DDBJ whole genome shotgun (WGS) entry which is preliminary data.</text>
</comment>
<dbReference type="Pfam" id="PF00271">
    <property type="entry name" value="Helicase_C"/>
    <property type="match status" value="1"/>
</dbReference>
<evidence type="ECO:0000256" key="4">
    <source>
        <dbReference type="ARBA" id="ARBA00022801"/>
    </source>
</evidence>
<dbReference type="SUPFAM" id="SSF54495">
    <property type="entry name" value="UBC-like"/>
    <property type="match status" value="1"/>
</dbReference>
<dbReference type="InterPro" id="IPR016135">
    <property type="entry name" value="UBQ-conjugating_enzyme/RWD"/>
</dbReference>
<feature type="domain" description="Helicase ATP-binding" evidence="11">
    <location>
        <begin position="114"/>
        <end position="307"/>
    </location>
</feature>
<dbReference type="PROSITE" id="PS51192">
    <property type="entry name" value="HELICASE_ATP_BIND_1"/>
    <property type="match status" value="1"/>
</dbReference>
<evidence type="ECO:0000256" key="1">
    <source>
        <dbReference type="ARBA" id="ARBA00022679"/>
    </source>
</evidence>
<dbReference type="Proteomes" id="UP001430584">
    <property type="component" value="Unassembled WGS sequence"/>
</dbReference>
<dbReference type="CDD" id="cd23790">
    <property type="entry name" value="UBCc_UBE2A_2B"/>
    <property type="match status" value="1"/>
</dbReference>
<keyword evidence="6 8" id="KW-0694">RNA-binding</keyword>
<feature type="domain" description="UBC core" evidence="10">
    <location>
        <begin position="624"/>
        <end position="770"/>
    </location>
</feature>
<dbReference type="PANTHER" id="PTHR24031">
    <property type="entry name" value="RNA HELICASE"/>
    <property type="match status" value="1"/>
</dbReference>
<evidence type="ECO:0000259" key="12">
    <source>
        <dbReference type="PROSITE" id="PS51194"/>
    </source>
</evidence>
<evidence type="ECO:0000313" key="14">
    <source>
        <dbReference type="Proteomes" id="UP001430584"/>
    </source>
</evidence>
<evidence type="ECO:0000259" key="11">
    <source>
        <dbReference type="PROSITE" id="PS51192"/>
    </source>
</evidence>
<comment type="similarity">
    <text evidence="8">Belongs to the DEAD box helicase family.</text>
</comment>
<evidence type="ECO:0000259" key="10">
    <source>
        <dbReference type="PROSITE" id="PS50127"/>
    </source>
</evidence>
<evidence type="ECO:0000313" key="13">
    <source>
        <dbReference type="EMBL" id="KAL0254442.1"/>
    </source>
</evidence>